<keyword evidence="3 9" id="KW-1003">Cell membrane</keyword>
<feature type="transmembrane region" description="Helical" evidence="10">
    <location>
        <begin position="388"/>
        <end position="409"/>
    </location>
</feature>
<keyword evidence="12" id="KW-1185">Reference proteome</keyword>
<evidence type="ECO:0000256" key="3">
    <source>
        <dbReference type="ARBA" id="ARBA00022475"/>
    </source>
</evidence>
<reference evidence="11 12" key="1">
    <citation type="submission" date="2019-01" db="EMBL/GenBank/DDBJ databases">
        <title>Lacunisphaera sp. strain TWA-58.</title>
        <authorList>
            <person name="Chen W.-M."/>
        </authorList>
    </citation>
    <scope>NUCLEOTIDE SEQUENCE [LARGE SCALE GENOMIC DNA]</scope>
    <source>
        <strain evidence="11 12">TWA-58</strain>
    </source>
</reference>
<proteinExistence type="inferred from homology"/>
<dbReference type="InterPro" id="IPR028362">
    <property type="entry name" value="AlgI"/>
</dbReference>
<comment type="subcellular location">
    <subcellularLocation>
        <location evidence="1">Cell membrane</location>
        <topology evidence="1">Multi-pass membrane protein</topology>
    </subcellularLocation>
</comment>
<dbReference type="PIRSF" id="PIRSF016636">
    <property type="entry name" value="AlgI_DltB"/>
    <property type="match status" value="1"/>
</dbReference>
<dbReference type="InterPro" id="IPR024194">
    <property type="entry name" value="Ac/AlaTfrase_AlgI/DltB"/>
</dbReference>
<dbReference type="PANTHER" id="PTHR13285:SF23">
    <property type="entry name" value="TEICHOIC ACID D-ALANYLTRANSFERASE"/>
    <property type="match status" value="1"/>
</dbReference>
<comment type="similarity">
    <text evidence="2 9">Belongs to the membrane-bound acyltransferase family.</text>
</comment>
<protein>
    <submittedName>
        <fullName evidence="11">MBOAT family protein</fullName>
    </submittedName>
</protein>
<evidence type="ECO:0000256" key="2">
    <source>
        <dbReference type="ARBA" id="ARBA00010323"/>
    </source>
</evidence>
<evidence type="ECO:0000256" key="4">
    <source>
        <dbReference type="ARBA" id="ARBA00022679"/>
    </source>
</evidence>
<dbReference type="GO" id="GO:0016746">
    <property type="term" value="F:acyltransferase activity"/>
    <property type="evidence" value="ECO:0007669"/>
    <property type="project" value="UniProtKB-KW"/>
</dbReference>
<feature type="transmembrane region" description="Helical" evidence="10">
    <location>
        <begin position="236"/>
        <end position="262"/>
    </location>
</feature>
<dbReference type="Proteomes" id="UP000290218">
    <property type="component" value="Unassembled WGS sequence"/>
</dbReference>
<keyword evidence="4 9" id="KW-0808">Transferase</keyword>
<dbReference type="EMBL" id="SDHX01000002">
    <property type="protein sequence ID" value="RXK52889.1"/>
    <property type="molecule type" value="Genomic_DNA"/>
</dbReference>
<evidence type="ECO:0000256" key="7">
    <source>
        <dbReference type="ARBA" id="ARBA00023136"/>
    </source>
</evidence>
<feature type="transmembrane region" description="Helical" evidence="10">
    <location>
        <begin position="306"/>
        <end position="325"/>
    </location>
</feature>
<keyword evidence="7 9" id="KW-0472">Membrane</keyword>
<evidence type="ECO:0000256" key="8">
    <source>
        <dbReference type="ARBA" id="ARBA00023315"/>
    </source>
</evidence>
<dbReference type="AlphaFoldDB" id="A0A4Q1C3Q9"/>
<dbReference type="Pfam" id="PF03062">
    <property type="entry name" value="MBOAT"/>
    <property type="match status" value="1"/>
</dbReference>
<feature type="transmembrane region" description="Helical" evidence="10">
    <location>
        <begin position="37"/>
        <end position="56"/>
    </location>
</feature>
<dbReference type="GO" id="GO:0005886">
    <property type="term" value="C:plasma membrane"/>
    <property type="evidence" value="ECO:0007669"/>
    <property type="project" value="UniProtKB-SubCell"/>
</dbReference>
<accession>A0A4Q1C3Q9</accession>
<organism evidence="11 12">
    <name type="scientific">Oleiharenicola lentus</name>
    <dbReference type="NCBI Taxonomy" id="2508720"/>
    <lineage>
        <taxon>Bacteria</taxon>
        <taxon>Pseudomonadati</taxon>
        <taxon>Verrucomicrobiota</taxon>
        <taxon>Opitutia</taxon>
        <taxon>Opitutales</taxon>
        <taxon>Opitutaceae</taxon>
        <taxon>Oleiharenicola</taxon>
    </lineage>
</organism>
<dbReference type="PIRSF" id="PIRSF500217">
    <property type="entry name" value="AlgI"/>
    <property type="match status" value="1"/>
</dbReference>
<dbReference type="InterPro" id="IPR051085">
    <property type="entry name" value="MB_O-acyltransferase"/>
</dbReference>
<keyword evidence="6 10" id="KW-1133">Transmembrane helix</keyword>
<feature type="transmembrane region" description="Helical" evidence="10">
    <location>
        <begin position="6"/>
        <end position="25"/>
    </location>
</feature>
<feature type="transmembrane region" description="Helical" evidence="10">
    <location>
        <begin position="154"/>
        <end position="173"/>
    </location>
</feature>
<keyword evidence="5 10" id="KW-0812">Transmembrane</keyword>
<name>A0A4Q1C3Q9_9BACT</name>
<evidence type="ECO:0000256" key="1">
    <source>
        <dbReference type="ARBA" id="ARBA00004651"/>
    </source>
</evidence>
<comment type="caution">
    <text evidence="11">The sequence shown here is derived from an EMBL/GenBank/DDBJ whole genome shotgun (WGS) entry which is preliminary data.</text>
</comment>
<dbReference type="PANTHER" id="PTHR13285">
    <property type="entry name" value="ACYLTRANSFERASE"/>
    <property type="match status" value="1"/>
</dbReference>
<dbReference type="InterPro" id="IPR004299">
    <property type="entry name" value="MBOAT_fam"/>
</dbReference>
<gene>
    <name evidence="11" type="ORF">ESB00_14350</name>
</gene>
<dbReference type="RefSeq" id="WP_129048479.1">
    <property type="nucleotide sequence ID" value="NZ_SDHX01000002.1"/>
</dbReference>
<evidence type="ECO:0000256" key="10">
    <source>
        <dbReference type="SAM" id="Phobius"/>
    </source>
</evidence>
<evidence type="ECO:0000313" key="12">
    <source>
        <dbReference type="Proteomes" id="UP000290218"/>
    </source>
</evidence>
<feature type="transmembrane region" description="Helical" evidence="10">
    <location>
        <begin position="414"/>
        <end position="431"/>
    </location>
</feature>
<evidence type="ECO:0000313" key="11">
    <source>
        <dbReference type="EMBL" id="RXK52889.1"/>
    </source>
</evidence>
<keyword evidence="8 9" id="KW-0012">Acyltransferase</keyword>
<dbReference type="OrthoDB" id="9805788at2"/>
<evidence type="ECO:0000256" key="9">
    <source>
        <dbReference type="PIRNR" id="PIRNR016636"/>
    </source>
</evidence>
<dbReference type="GO" id="GO:0042121">
    <property type="term" value="P:alginic acid biosynthetic process"/>
    <property type="evidence" value="ECO:0007669"/>
    <property type="project" value="InterPro"/>
</dbReference>
<evidence type="ECO:0000256" key="5">
    <source>
        <dbReference type="ARBA" id="ARBA00022692"/>
    </source>
</evidence>
<feature type="transmembrane region" description="Helical" evidence="10">
    <location>
        <begin position="76"/>
        <end position="92"/>
    </location>
</feature>
<feature type="transmembrane region" description="Helical" evidence="10">
    <location>
        <begin position="360"/>
        <end position="382"/>
    </location>
</feature>
<sequence length="474" mass="51974">MIFNSLTFVVFFAAVLAAYWAIPSWGARKNILLGASYLFYAAWNPPFVLLLVLSTLIDHVAGARMAAATRPAARKAWLAFSLVANLGMLGYFKYGTFVLENFQALLALAGITYVPPQMNIVLPVGISFYTFQTLSYSLDIYRGQMAPVRSFRDFALYVTFFPQLVAGPIVRAVDFLPQMVNAPRPQAGRMAWGLFLMTLGLFQKAVLADTLLSGAADSVFGFRGPLAGLDAWTGVLAFSGQIFFDFAGYSTCAIGASLCLGFSLGDNFRFPYAAVGFSDFWRRWHLSLSTFLRDYLYIPLGGNRSGAARMVINLVIVMLLGGLWHGAAWTFVVWGLIHGLMLVLERGLRHLFKDAAWTQTLGVQLLLGLATYVVVCIAWVFFRAGNFGTALGLLAAMTGNLPIAGEAILSTRQIAQVALVTVGLLGAHWLLRHTTLEAVVARSPRWVLSGVWSLMLFTLILNQGNGNAFIYFQF</sequence>
<evidence type="ECO:0000256" key="6">
    <source>
        <dbReference type="ARBA" id="ARBA00022989"/>
    </source>
</evidence>